<evidence type="ECO:0000256" key="6">
    <source>
        <dbReference type="ARBA" id="ARBA00022540"/>
    </source>
</evidence>
<dbReference type="FunFam" id="3.40.50.10050:FF:000002">
    <property type="entry name" value="Eukaryotic translation initiation factor 5B"/>
    <property type="match status" value="1"/>
</dbReference>
<dbReference type="FunFam" id="2.40.30.10:FF:000013">
    <property type="entry name" value="eukaryotic translation initiation factor 5B"/>
    <property type="match status" value="1"/>
</dbReference>
<dbReference type="HOGENOM" id="CLU_002656_1_0_1"/>
<comment type="subcellular location">
    <subcellularLocation>
        <location evidence="1">Cytoplasm</location>
    </subcellularLocation>
</comment>
<evidence type="ECO:0000313" key="17">
    <source>
        <dbReference type="Proteomes" id="UP000005446"/>
    </source>
</evidence>
<evidence type="ECO:0000256" key="1">
    <source>
        <dbReference type="ARBA" id="ARBA00004496"/>
    </source>
</evidence>
<keyword evidence="7" id="KW-0479">Metal-binding</keyword>
<evidence type="ECO:0000256" key="8">
    <source>
        <dbReference type="ARBA" id="ARBA00022741"/>
    </source>
</evidence>
<keyword evidence="8" id="KW-0547">Nucleotide-binding</keyword>
<dbReference type="GO" id="GO:0003924">
    <property type="term" value="F:GTPase activity"/>
    <property type="evidence" value="ECO:0007669"/>
    <property type="project" value="InterPro"/>
</dbReference>
<dbReference type="SUPFAM" id="SSF52540">
    <property type="entry name" value="P-loop containing nucleoside triphosphate hydrolases"/>
    <property type="match status" value="1"/>
</dbReference>
<gene>
    <name evidence="16" type="ORF">M7I_1234</name>
</gene>
<evidence type="ECO:0000313" key="16">
    <source>
        <dbReference type="EMBL" id="EHL02718.1"/>
    </source>
</evidence>
<dbReference type="FunFam" id="2.40.30.10:FF:000026">
    <property type="entry name" value="Eukaryotic translation initiation factor 5B"/>
    <property type="match status" value="1"/>
</dbReference>
<dbReference type="InterPro" id="IPR027417">
    <property type="entry name" value="P-loop_NTPase"/>
</dbReference>
<feature type="compositionally biased region" description="Acidic residues" evidence="14">
    <location>
        <begin position="31"/>
        <end position="44"/>
    </location>
</feature>
<feature type="compositionally biased region" description="Basic and acidic residues" evidence="14">
    <location>
        <begin position="288"/>
        <end position="298"/>
    </location>
</feature>
<proteinExistence type="inferred from homology"/>
<dbReference type="InterPro" id="IPR005225">
    <property type="entry name" value="Small_GTP-bd"/>
</dbReference>
<feature type="region of interest" description="Disordered" evidence="14">
    <location>
        <begin position="1"/>
        <end position="265"/>
    </location>
</feature>
<feature type="compositionally biased region" description="Basic residues" evidence="14">
    <location>
        <begin position="53"/>
        <end position="62"/>
    </location>
</feature>
<feature type="compositionally biased region" description="Acidic residues" evidence="14">
    <location>
        <begin position="410"/>
        <end position="429"/>
    </location>
</feature>
<dbReference type="GO" id="GO:0046872">
    <property type="term" value="F:metal ion binding"/>
    <property type="evidence" value="ECO:0007669"/>
    <property type="project" value="UniProtKB-KW"/>
</dbReference>
<feature type="compositionally biased region" description="Basic and acidic residues" evidence="14">
    <location>
        <begin position="439"/>
        <end position="458"/>
    </location>
</feature>
<dbReference type="Gene3D" id="3.40.50.300">
    <property type="entry name" value="P-loop containing nucleotide triphosphate hydrolases"/>
    <property type="match status" value="1"/>
</dbReference>
<feature type="compositionally biased region" description="Basic and acidic residues" evidence="14">
    <location>
        <begin position="163"/>
        <end position="173"/>
    </location>
</feature>
<evidence type="ECO:0000256" key="9">
    <source>
        <dbReference type="ARBA" id="ARBA00022801"/>
    </source>
</evidence>
<feature type="compositionally biased region" description="Basic and acidic residues" evidence="14">
    <location>
        <begin position="131"/>
        <end position="150"/>
    </location>
</feature>
<feature type="compositionally biased region" description="Acidic residues" evidence="14">
    <location>
        <begin position="69"/>
        <end position="79"/>
    </location>
</feature>
<feature type="compositionally biased region" description="Low complexity" evidence="14">
    <location>
        <begin position="21"/>
        <end position="30"/>
    </location>
</feature>
<dbReference type="AlphaFoldDB" id="H0EFG0"/>
<protein>
    <recommendedName>
        <fullName evidence="4">Eukaryotic translation initiation factor 5B</fullName>
        <ecNumber evidence="3">3.6.5.3</ecNumber>
    </recommendedName>
    <alternativeName>
        <fullName evidence="12">Translation initiation factor IF-2</fullName>
    </alternativeName>
</protein>
<evidence type="ECO:0000259" key="15">
    <source>
        <dbReference type="PROSITE" id="PS51722"/>
    </source>
</evidence>
<evidence type="ECO:0000256" key="12">
    <source>
        <dbReference type="ARBA" id="ARBA00032478"/>
    </source>
</evidence>
<accession>H0EFG0</accession>
<dbReference type="Pfam" id="PF14578">
    <property type="entry name" value="GTP_EFTU_D4"/>
    <property type="match status" value="1"/>
</dbReference>
<evidence type="ECO:0000256" key="11">
    <source>
        <dbReference type="ARBA" id="ARBA00023134"/>
    </source>
</evidence>
<evidence type="ECO:0000256" key="2">
    <source>
        <dbReference type="ARBA" id="ARBA00007733"/>
    </source>
</evidence>
<dbReference type="InterPro" id="IPR015760">
    <property type="entry name" value="TIF_IF2"/>
</dbReference>
<dbReference type="InterPro" id="IPR029459">
    <property type="entry name" value="EFTU-type"/>
</dbReference>
<evidence type="ECO:0000256" key="14">
    <source>
        <dbReference type="SAM" id="MobiDB-lite"/>
    </source>
</evidence>
<evidence type="ECO:0000256" key="3">
    <source>
        <dbReference type="ARBA" id="ARBA00011986"/>
    </source>
</evidence>
<dbReference type="OrthoDB" id="4928at2759"/>
<evidence type="ECO:0000256" key="13">
    <source>
        <dbReference type="ARBA" id="ARBA00048107"/>
    </source>
</evidence>
<dbReference type="GO" id="GO:0005525">
    <property type="term" value="F:GTP binding"/>
    <property type="evidence" value="ECO:0007669"/>
    <property type="project" value="UniProtKB-KW"/>
</dbReference>
<dbReference type="InterPro" id="IPR000795">
    <property type="entry name" value="T_Tr_GTP-bd_dom"/>
</dbReference>
<organism evidence="16 17">
    <name type="scientific">Glarea lozoyensis (strain ATCC 74030 / MF5533)</name>
    <dbReference type="NCBI Taxonomy" id="1104152"/>
    <lineage>
        <taxon>Eukaryota</taxon>
        <taxon>Fungi</taxon>
        <taxon>Dikarya</taxon>
        <taxon>Ascomycota</taxon>
        <taxon>Pezizomycotina</taxon>
        <taxon>Leotiomycetes</taxon>
        <taxon>Helotiales</taxon>
        <taxon>Helotiaceae</taxon>
        <taxon>Glarea</taxon>
    </lineage>
</organism>
<feature type="domain" description="Tr-type G" evidence="15">
    <location>
        <begin position="463"/>
        <end position="681"/>
    </location>
</feature>
<comment type="caution">
    <text evidence="16">The sequence shown here is derived from an EMBL/GenBank/DDBJ whole genome shotgun (WGS) entry which is preliminary data.</text>
</comment>
<dbReference type="PROSITE" id="PS51722">
    <property type="entry name" value="G_TR_2"/>
    <property type="match status" value="1"/>
</dbReference>
<keyword evidence="17" id="KW-1185">Reference proteome</keyword>
<dbReference type="Pfam" id="PF00009">
    <property type="entry name" value="GTP_EFTU"/>
    <property type="match status" value="1"/>
</dbReference>
<keyword evidence="5" id="KW-0963">Cytoplasm</keyword>
<feature type="compositionally biased region" description="Acidic residues" evidence="14">
    <location>
        <begin position="358"/>
        <end position="384"/>
    </location>
</feature>
<dbReference type="FunCoup" id="H0EFG0">
    <property type="interactions" value="322"/>
</dbReference>
<keyword evidence="10" id="KW-0648">Protein biosynthesis</keyword>
<dbReference type="Gene3D" id="2.40.30.10">
    <property type="entry name" value="Translation factors"/>
    <property type="match status" value="2"/>
</dbReference>
<dbReference type="PANTHER" id="PTHR43381">
    <property type="entry name" value="TRANSLATION INITIATION FACTOR IF-2-RELATED"/>
    <property type="match status" value="1"/>
</dbReference>
<dbReference type="InterPro" id="IPR036925">
    <property type="entry name" value="TIF_IF2_dom3_sf"/>
</dbReference>
<dbReference type="Proteomes" id="UP000005446">
    <property type="component" value="Unassembled WGS sequence"/>
</dbReference>
<dbReference type="EC" id="3.6.5.3" evidence="3"/>
<keyword evidence="9" id="KW-0378">Hydrolase</keyword>
<dbReference type="GO" id="GO:0005739">
    <property type="term" value="C:mitochondrion"/>
    <property type="evidence" value="ECO:0007669"/>
    <property type="project" value="TreeGrafter"/>
</dbReference>
<dbReference type="CDD" id="cd01887">
    <property type="entry name" value="IF2_eIF5B"/>
    <property type="match status" value="1"/>
</dbReference>
<keyword evidence="11" id="KW-0342">GTP-binding</keyword>
<dbReference type="EMBL" id="AGUE01000020">
    <property type="protein sequence ID" value="EHL02718.1"/>
    <property type="molecule type" value="Genomic_DNA"/>
</dbReference>
<evidence type="ECO:0000256" key="5">
    <source>
        <dbReference type="ARBA" id="ARBA00022490"/>
    </source>
</evidence>
<feature type="compositionally biased region" description="Basic and acidic residues" evidence="14">
    <location>
        <begin position="337"/>
        <end position="350"/>
    </location>
</feature>
<dbReference type="SUPFAM" id="SSF52156">
    <property type="entry name" value="Initiation factor IF2/eIF5b, domain 3"/>
    <property type="match status" value="1"/>
</dbReference>
<dbReference type="CDD" id="cd03703">
    <property type="entry name" value="aeIF5B_II"/>
    <property type="match status" value="1"/>
</dbReference>
<dbReference type="Gene3D" id="3.40.50.10050">
    <property type="entry name" value="Translation initiation factor IF- 2, domain 3"/>
    <property type="match status" value="1"/>
</dbReference>
<dbReference type="InParanoid" id="H0EFG0"/>
<dbReference type="PANTHER" id="PTHR43381:SF4">
    <property type="entry name" value="EUKARYOTIC TRANSLATION INITIATION FACTOR 5B"/>
    <property type="match status" value="1"/>
</dbReference>
<dbReference type="InterPro" id="IPR009000">
    <property type="entry name" value="Transl_B-barrel_sf"/>
</dbReference>
<dbReference type="NCBIfam" id="NF003078">
    <property type="entry name" value="PRK04004.1"/>
    <property type="match status" value="1"/>
</dbReference>
<dbReference type="NCBIfam" id="TIGR00231">
    <property type="entry name" value="small_GTP"/>
    <property type="match status" value="1"/>
</dbReference>
<feature type="compositionally biased region" description="Low complexity" evidence="14">
    <location>
        <begin position="174"/>
        <end position="195"/>
    </location>
</feature>
<dbReference type="GO" id="GO:0003743">
    <property type="term" value="F:translation initiation factor activity"/>
    <property type="evidence" value="ECO:0007669"/>
    <property type="project" value="UniProtKB-KW"/>
</dbReference>
<reference evidence="16 17" key="1">
    <citation type="journal article" date="2012" name="Eukaryot. Cell">
        <title>Genome sequence of the fungus Glarea lozoyensis: the first genome sequence of a species from the Helotiaceae family.</title>
        <authorList>
            <person name="Youssar L."/>
            <person name="Gruening B.A."/>
            <person name="Erxleben A."/>
            <person name="Guenther S."/>
            <person name="Huettel W."/>
        </authorList>
    </citation>
    <scope>NUCLEOTIDE SEQUENCE [LARGE SCALE GENOMIC DNA]</scope>
    <source>
        <strain evidence="17">ATCC 74030 / MF5533</strain>
    </source>
</reference>
<feature type="region of interest" description="Disordered" evidence="14">
    <location>
        <begin position="280"/>
        <end position="315"/>
    </location>
</feature>
<sequence>MPPKKKNTKKAADDWEEELGETPAAATAPEPTDEPAEADAEDEFPAGGLMAMMRKKQKKKKGKQTEDFVGGEDPTEEAPPDLAEKAPVEADLDDEFALPDKKGKGKAAPAKAAADEEDDERGADGKVLTKAQKEKLKKEREKQRKKENAAKKKTAGPAAKVAEPVKEVVETKADLAPPAAGAKGKKLSPALAKLQKQQEEIRKRQEEQARREAEEKARIEEEERREAEEEKRREEAKALKKQKEKEKIEQQKKDGTYLTKAQREEKLKNEMKLKQMVAAGLKVGSEGSAEKKKPVYDNKKKKGGKKNPEEIKADEEKALAEAAERARIEAERVIAEAKAKAEKEAAEAAARKAAQPDSDLEDWEVAAAESDDDLKESWDADSDEEREKAAAKKAAAQQKGIPVSGKKDESESESDEDSEDDESSEDEEATAAQAAALARKKEAADRREKAHEAAMAARSKDNLRSPICCILGHVDTGKTKLLDKIRQTNVQEGEAGGITQQIGATYFPVEAIRTKTAVVNRDNSFDFKVPGLLVIDTPGHESFSNLRSRGSSLCNIAILVVDIMHGLEPQTLESMKLLRDRKTPFIVALNKIDRLYGWKKVDNNGFQESLALQNKGVQNEFAKRLADTKVAFAEQGFNSELYYENKSMAKVVSLVPTSAHTGEGIPDMLKLILQLTQEKMVGSLMYLSEVQCTVLEVKAIEGFGMTIDVILSNGILREGDKICLCGVDGAITTNVRALLTPAPLKELRLKSQYVHNKEVKAALGVKISAPNLEGAIAGSRLMVIGPDDDESDIEAEVESDLGALFSRVEKSGRGVTVQASTLGSLEALLDFLKVSKIPVANVGIGPVFKRDVMNCGTMLEKNKEYAVMLCFDVKIDKEAQQYADEQGIKIFTADIIYHLFDAFTQHMAVIAEKKKEDSKLLAVFPCVLAPVAVFNKVGPILVGVDVVEGNLRMHTPIAAVRSNPVTGLKEIVKLGRVTSIERDHKQLQICKKGQPSVAVKIEMGAHQPSYGRHLDEKDTLYSLISRPSIDTLKEFYRSDVSNDEWNLIKKLKPLFDIP</sequence>
<feature type="compositionally biased region" description="Basic and acidic residues" evidence="14">
    <location>
        <begin position="306"/>
        <end position="315"/>
    </location>
</feature>
<dbReference type="FunFam" id="3.40.50.300:FF:000112">
    <property type="entry name" value="Eukaryotic translation initiation factor 5B"/>
    <property type="match status" value="1"/>
</dbReference>
<keyword evidence="6 16" id="KW-0396">Initiation factor</keyword>
<dbReference type="SUPFAM" id="SSF50447">
    <property type="entry name" value="Translation proteins"/>
    <property type="match status" value="1"/>
</dbReference>
<evidence type="ECO:0000256" key="4">
    <source>
        <dbReference type="ARBA" id="ARBA00013824"/>
    </source>
</evidence>
<comment type="catalytic activity">
    <reaction evidence="13">
        <text>GTP + H2O = GDP + phosphate + H(+)</text>
        <dbReference type="Rhea" id="RHEA:19669"/>
        <dbReference type="ChEBI" id="CHEBI:15377"/>
        <dbReference type="ChEBI" id="CHEBI:15378"/>
        <dbReference type="ChEBI" id="CHEBI:37565"/>
        <dbReference type="ChEBI" id="CHEBI:43474"/>
        <dbReference type="ChEBI" id="CHEBI:58189"/>
        <dbReference type="EC" id="3.6.5.3"/>
    </reaction>
</comment>
<feature type="compositionally biased region" description="Basic and acidic residues" evidence="14">
    <location>
        <begin position="196"/>
        <end position="265"/>
    </location>
</feature>
<evidence type="ECO:0000256" key="7">
    <source>
        <dbReference type="ARBA" id="ARBA00022723"/>
    </source>
</evidence>
<feature type="region of interest" description="Disordered" evidence="14">
    <location>
        <begin position="337"/>
        <end position="458"/>
    </location>
</feature>
<dbReference type="Pfam" id="PF11987">
    <property type="entry name" value="IF-2"/>
    <property type="match status" value="1"/>
</dbReference>
<dbReference type="PRINTS" id="PR00315">
    <property type="entry name" value="ELONGATNFCT"/>
</dbReference>
<dbReference type="InterPro" id="IPR023115">
    <property type="entry name" value="TIF_IF2_dom3"/>
</dbReference>
<comment type="similarity">
    <text evidence="2">Belongs to the TRAFAC class translation factor GTPase superfamily. Classic translation factor GTPase family. IF-2 subfamily.</text>
</comment>
<name>H0EFG0_GLAL7</name>
<evidence type="ECO:0000256" key="10">
    <source>
        <dbReference type="ARBA" id="ARBA00022917"/>
    </source>
</evidence>